<evidence type="ECO:0000256" key="3">
    <source>
        <dbReference type="ARBA" id="ARBA00047512"/>
    </source>
</evidence>
<dbReference type="Gene3D" id="3.20.20.190">
    <property type="entry name" value="Phosphatidylinositol (PI) phosphodiesterase"/>
    <property type="match status" value="1"/>
</dbReference>
<dbReference type="Proteomes" id="UP000829196">
    <property type="component" value="Unassembled WGS sequence"/>
</dbReference>
<name>A0A8T3BAG7_DENNO</name>
<dbReference type="EMBL" id="JAGYWB010000010">
    <property type="protein sequence ID" value="KAI0507865.1"/>
    <property type="molecule type" value="Genomic_DNA"/>
</dbReference>
<evidence type="ECO:0000313" key="7">
    <source>
        <dbReference type="Proteomes" id="UP000829196"/>
    </source>
</evidence>
<organism evidence="6 7">
    <name type="scientific">Dendrobium nobile</name>
    <name type="common">Orchid</name>
    <dbReference type="NCBI Taxonomy" id="94219"/>
    <lineage>
        <taxon>Eukaryota</taxon>
        <taxon>Viridiplantae</taxon>
        <taxon>Streptophyta</taxon>
        <taxon>Embryophyta</taxon>
        <taxon>Tracheophyta</taxon>
        <taxon>Spermatophyta</taxon>
        <taxon>Magnoliopsida</taxon>
        <taxon>Liliopsida</taxon>
        <taxon>Asparagales</taxon>
        <taxon>Orchidaceae</taxon>
        <taxon>Epidendroideae</taxon>
        <taxon>Malaxideae</taxon>
        <taxon>Dendrobiinae</taxon>
        <taxon>Dendrobium</taxon>
    </lineage>
</organism>
<dbReference type="OrthoDB" id="1058301at2759"/>
<feature type="compositionally biased region" description="Polar residues" evidence="4">
    <location>
        <begin position="1"/>
        <end position="14"/>
    </location>
</feature>
<dbReference type="SUPFAM" id="SSF51695">
    <property type="entry name" value="PLC-like phosphodiesterases"/>
    <property type="match status" value="1"/>
</dbReference>
<dbReference type="Pfam" id="PF03009">
    <property type="entry name" value="GDPD"/>
    <property type="match status" value="1"/>
</dbReference>
<dbReference type="PROSITE" id="PS51704">
    <property type="entry name" value="GP_PDE"/>
    <property type="match status" value="1"/>
</dbReference>
<evidence type="ECO:0000259" key="5">
    <source>
        <dbReference type="PROSITE" id="PS51704"/>
    </source>
</evidence>
<dbReference type="GO" id="GO:0006629">
    <property type="term" value="P:lipid metabolic process"/>
    <property type="evidence" value="ECO:0007669"/>
    <property type="project" value="InterPro"/>
</dbReference>
<dbReference type="CDD" id="cd08556">
    <property type="entry name" value="GDPD"/>
    <property type="match status" value="1"/>
</dbReference>
<comment type="catalytic activity">
    <reaction evidence="3">
        <text>a sn-glycero-3-phosphodiester + H2O = an alcohol + sn-glycerol 3-phosphate + H(+)</text>
        <dbReference type="Rhea" id="RHEA:12969"/>
        <dbReference type="ChEBI" id="CHEBI:15377"/>
        <dbReference type="ChEBI" id="CHEBI:15378"/>
        <dbReference type="ChEBI" id="CHEBI:30879"/>
        <dbReference type="ChEBI" id="CHEBI:57597"/>
        <dbReference type="ChEBI" id="CHEBI:83408"/>
        <dbReference type="EC" id="3.1.4.46"/>
    </reaction>
</comment>
<evidence type="ECO:0000256" key="4">
    <source>
        <dbReference type="SAM" id="MobiDB-lite"/>
    </source>
</evidence>
<gene>
    <name evidence="6" type="ORF">KFK09_013993</name>
</gene>
<dbReference type="AlphaFoldDB" id="A0A8T3BAG7"/>
<feature type="region of interest" description="Disordered" evidence="4">
    <location>
        <begin position="1"/>
        <end position="23"/>
    </location>
</feature>
<keyword evidence="2" id="KW-0319">Glycerol metabolism</keyword>
<evidence type="ECO:0000256" key="1">
    <source>
        <dbReference type="ARBA" id="ARBA00012247"/>
    </source>
</evidence>
<protein>
    <recommendedName>
        <fullName evidence="1">glycerophosphodiester phosphodiesterase</fullName>
        <ecNumber evidence="1">3.1.4.46</ecNumber>
    </recommendedName>
</protein>
<dbReference type="InterPro" id="IPR017946">
    <property type="entry name" value="PLC-like_Pdiesterase_TIM-brl"/>
</dbReference>
<reference evidence="6" key="1">
    <citation type="journal article" date="2022" name="Front. Genet.">
        <title>Chromosome-Scale Assembly of the Dendrobium nobile Genome Provides Insights Into the Molecular Mechanism of the Biosynthesis of the Medicinal Active Ingredient of Dendrobium.</title>
        <authorList>
            <person name="Xu Q."/>
            <person name="Niu S.-C."/>
            <person name="Li K.-L."/>
            <person name="Zheng P.-J."/>
            <person name="Zhang X.-J."/>
            <person name="Jia Y."/>
            <person name="Liu Y."/>
            <person name="Niu Y.-X."/>
            <person name="Yu L.-H."/>
            <person name="Chen D.-F."/>
            <person name="Zhang G.-Q."/>
        </authorList>
    </citation>
    <scope>NUCLEOTIDE SEQUENCE</scope>
    <source>
        <tissue evidence="6">Leaf</tissue>
    </source>
</reference>
<feature type="domain" description="GP-PDE" evidence="5">
    <location>
        <begin position="100"/>
        <end position="339"/>
    </location>
</feature>
<dbReference type="PANTHER" id="PTHR47449:SF2">
    <property type="entry name" value="GLYCEROPHOSPHODIESTER PHOSPHODIESTERASE GDPD4"/>
    <property type="match status" value="1"/>
</dbReference>
<dbReference type="GO" id="GO:0008889">
    <property type="term" value="F:glycerophosphodiester phosphodiesterase activity"/>
    <property type="evidence" value="ECO:0007669"/>
    <property type="project" value="UniProtKB-EC"/>
</dbReference>
<keyword evidence="7" id="KW-1185">Reference proteome</keyword>
<sequence length="354" mass="39204">MEETASITSASSHQLLEEEAPASEDPFEETLHPSCRCHRPHCFCCSRILPFPPAPIPPGELLFDPFSQAQLLISFSFRFISVSLSSVMRMRKCHWLESPPLVCAHGGDSSRAAPNTMDAYRIAIQSHVDCIEIDVSRSLDGTLFALHDRDLQRMLGNSTAKVGFMSTNEINKLKAEFKLGLGSSEHKIPTIHEALVFVSGSVKQVVLDVKVGPPSFEKDLAMDVLSVVQKSGCKNCLIWAKSDVLVHNIMNLKEDAKVGYIVLKDFVTGATSNLLRMKNAVVVGVYHPLIDNRLVQILHGSRKKVYAWTVDDADSMRKLLFEQVDAIVTGHPSLLQNVMQELETECFAEGFSLP</sequence>
<dbReference type="SMR" id="A0A8T3BAG7"/>
<evidence type="ECO:0000313" key="6">
    <source>
        <dbReference type="EMBL" id="KAI0507865.1"/>
    </source>
</evidence>
<dbReference type="InterPro" id="IPR030395">
    <property type="entry name" value="GP_PDE_dom"/>
</dbReference>
<dbReference type="InterPro" id="IPR044236">
    <property type="entry name" value="GDPD4"/>
</dbReference>
<dbReference type="EC" id="3.1.4.46" evidence="1"/>
<evidence type="ECO:0000256" key="2">
    <source>
        <dbReference type="ARBA" id="ARBA00022798"/>
    </source>
</evidence>
<proteinExistence type="predicted"/>
<comment type="caution">
    <text evidence="6">The sequence shown here is derived from an EMBL/GenBank/DDBJ whole genome shotgun (WGS) entry which is preliminary data.</text>
</comment>
<accession>A0A8T3BAG7</accession>
<dbReference type="PANTHER" id="PTHR47449">
    <property type="entry name" value="GLYCEROPHOSPHODIESTER PHOSPHODIESTERASE GDPD4"/>
    <property type="match status" value="1"/>
</dbReference>
<dbReference type="GO" id="GO:0006071">
    <property type="term" value="P:glycerol metabolic process"/>
    <property type="evidence" value="ECO:0007669"/>
    <property type="project" value="UniProtKB-KW"/>
</dbReference>